<keyword evidence="5" id="KW-0963">Cytoplasm</keyword>
<evidence type="ECO:0000259" key="7">
    <source>
        <dbReference type="Pfam" id="PF20772"/>
    </source>
</evidence>
<dbReference type="NCBIfam" id="NF009044">
    <property type="entry name" value="PRK12378.1"/>
    <property type="match status" value="1"/>
</dbReference>
<dbReference type="RefSeq" id="WP_127093470.1">
    <property type="nucleotide sequence ID" value="NZ_RAHC01000023.1"/>
</dbReference>
<dbReference type="Pfam" id="PF20772">
    <property type="entry name" value="TACO1_YebC_N"/>
    <property type="match status" value="1"/>
</dbReference>
<dbReference type="SUPFAM" id="SSF75625">
    <property type="entry name" value="YebC-like"/>
    <property type="match status" value="1"/>
</dbReference>
<evidence type="ECO:0000256" key="2">
    <source>
        <dbReference type="ARBA" id="ARBA00023015"/>
    </source>
</evidence>
<keyword evidence="4 5" id="KW-0804">Transcription</keyword>
<dbReference type="EMBL" id="RAHC01000023">
    <property type="protein sequence ID" value="RUP75278.1"/>
    <property type="molecule type" value="Genomic_DNA"/>
</dbReference>
<keyword evidence="3 5" id="KW-0238">DNA-binding</keyword>
<comment type="subcellular location">
    <subcellularLocation>
        <location evidence="5">Cytoplasm</location>
    </subcellularLocation>
</comment>
<feature type="domain" description="TACO1/YebC-like N-terminal" evidence="7">
    <location>
        <begin position="4"/>
        <end position="74"/>
    </location>
</feature>
<name>A0A433EM39_9MOLU</name>
<dbReference type="InterPro" id="IPR002876">
    <property type="entry name" value="Transcrip_reg_TACO1-like"/>
</dbReference>
<evidence type="ECO:0000256" key="5">
    <source>
        <dbReference type="HAMAP-Rule" id="MF_00693"/>
    </source>
</evidence>
<evidence type="ECO:0000256" key="4">
    <source>
        <dbReference type="ARBA" id="ARBA00023163"/>
    </source>
</evidence>
<dbReference type="GO" id="GO:0005829">
    <property type="term" value="C:cytosol"/>
    <property type="evidence" value="ECO:0007669"/>
    <property type="project" value="TreeGrafter"/>
</dbReference>
<comment type="similarity">
    <text evidence="1 5">Belongs to the TACO1 family.</text>
</comment>
<comment type="caution">
    <text evidence="8">The sequence shown here is derived from an EMBL/GenBank/DDBJ whole genome shotgun (WGS) entry which is preliminary data.</text>
</comment>
<dbReference type="Gene3D" id="1.10.10.200">
    <property type="match status" value="1"/>
</dbReference>
<dbReference type="AlphaFoldDB" id="A0A433EM39"/>
<evidence type="ECO:0000313" key="9">
    <source>
        <dbReference type="Proteomes" id="UP000274545"/>
    </source>
</evidence>
<gene>
    <name evidence="8" type="ORF">D6D54_08785</name>
</gene>
<dbReference type="InterPro" id="IPR026564">
    <property type="entry name" value="Transcrip_reg_TACO1-like_dom3"/>
</dbReference>
<protein>
    <recommendedName>
        <fullName evidence="5">Probable transcriptional regulatory protein D6D54_08785</fullName>
    </recommendedName>
</protein>
<evidence type="ECO:0000256" key="3">
    <source>
        <dbReference type="ARBA" id="ARBA00023125"/>
    </source>
</evidence>
<keyword evidence="2 5" id="KW-0805">Transcription regulation</keyword>
<reference evidence="8 9" key="1">
    <citation type="journal article" date="2019" name="Genome Biol. Evol.">
        <title>Toxin and genome evolution in a Drosophila defensive symbiosis.</title>
        <authorList>
            <person name="Ballinger M.J."/>
            <person name="Gawryluk R.M."/>
            <person name="Perlman S.J."/>
        </authorList>
    </citation>
    <scope>NUCLEOTIDE SEQUENCE [LARGE SCALE GENOMIC DNA]</scope>
    <source>
        <strain evidence="9">sNeo</strain>
    </source>
</reference>
<accession>A0A433EM39</accession>
<dbReference type="Pfam" id="PF01709">
    <property type="entry name" value="Transcrip_reg"/>
    <property type="match status" value="1"/>
</dbReference>
<dbReference type="Proteomes" id="UP000274545">
    <property type="component" value="Unassembled WGS sequence"/>
</dbReference>
<sequence length="238" mass="26132">MGRAFEVRKQSMAATAAKKAVLYNRVAREIYLAARESGADPNANLALRNAIDKAKSKQVPRDVIDRAIKKASGNDNENYQAIRYEGYGPGGSAIIIDTLTNNVNRAIAEVRNCFTKTGGKLGVNGAVTHLFDNLAVFAFEGKTVEEIFELLLLANCDVNDVVAEDGQVVVYAPATAFNSVKKTLDENGIEAFQMAEITMLPYKRITLQGEDAERFEKMLNMLDEVDDVQEFYPNVVVG</sequence>
<dbReference type="Gene3D" id="3.30.70.980">
    <property type="match status" value="2"/>
</dbReference>
<dbReference type="PANTHER" id="PTHR12532">
    <property type="entry name" value="TRANSLATIONAL ACTIVATOR OF CYTOCHROME C OXIDASE 1"/>
    <property type="match status" value="1"/>
</dbReference>
<dbReference type="HAMAP" id="MF_00693">
    <property type="entry name" value="Transcrip_reg_TACO1"/>
    <property type="match status" value="1"/>
</dbReference>
<proteinExistence type="inferred from homology"/>
<dbReference type="InterPro" id="IPR048300">
    <property type="entry name" value="TACO1_YebC-like_2nd/3rd_dom"/>
</dbReference>
<evidence type="ECO:0000259" key="6">
    <source>
        <dbReference type="Pfam" id="PF01709"/>
    </source>
</evidence>
<dbReference type="InterPro" id="IPR029072">
    <property type="entry name" value="YebC-like"/>
</dbReference>
<feature type="domain" description="TACO1/YebC-like second and third" evidence="6">
    <location>
        <begin position="79"/>
        <end position="235"/>
    </location>
</feature>
<dbReference type="GO" id="GO:0003677">
    <property type="term" value="F:DNA binding"/>
    <property type="evidence" value="ECO:0007669"/>
    <property type="project" value="UniProtKB-UniRule"/>
</dbReference>
<dbReference type="NCBIfam" id="TIGR01033">
    <property type="entry name" value="YebC/PmpR family DNA-binding transcriptional regulator"/>
    <property type="match status" value="1"/>
</dbReference>
<dbReference type="InterPro" id="IPR049083">
    <property type="entry name" value="TACO1_YebC_N"/>
</dbReference>
<dbReference type="InterPro" id="IPR017856">
    <property type="entry name" value="Integrase-like_N"/>
</dbReference>
<organism evidence="8 9">
    <name type="scientific">Spiroplasma poulsonii</name>
    <dbReference type="NCBI Taxonomy" id="2138"/>
    <lineage>
        <taxon>Bacteria</taxon>
        <taxon>Bacillati</taxon>
        <taxon>Mycoplasmatota</taxon>
        <taxon>Mollicutes</taxon>
        <taxon>Entomoplasmatales</taxon>
        <taxon>Spiroplasmataceae</taxon>
        <taxon>Spiroplasma</taxon>
    </lineage>
</organism>
<dbReference type="PANTHER" id="PTHR12532:SF0">
    <property type="entry name" value="TRANSLATIONAL ACTIVATOR OF CYTOCHROME C OXIDASE 1"/>
    <property type="match status" value="1"/>
</dbReference>
<evidence type="ECO:0000313" key="8">
    <source>
        <dbReference type="EMBL" id="RUP75278.1"/>
    </source>
</evidence>
<evidence type="ECO:0000256" key="1">
    <source>
        <dbReference type="ARBA" id="ARBA00008724"/>
    </source>
</evidence>
<dbReference type="GO" id="GO:0006355">
    <property type="term" value="P:regulation of DNA-templated transcription"/>
    <property type="evidence" value="ECO:0007669"/>
    <property type="project" value="UniProtKB-UniRule"/>
</dbReference>